<gene>
    <name evidence="1" type="ORF">PEL8287_02234</name>
</gene>
<protein>
    <submittedName>
        <fullName evidence="1">Uncharacterized protein</fullName>
    </submittedName>
</protein>
<proteinExistence type="predicted"/>
<accession>A0A1Y5SMG6</accession>
<evidence type="ECO:0000313" key="1">
    <source>
        <dbReference type="EMBL" id="SLN44164.1"/>
    </source>
</evidence>
<keyword evidence="2" id="KW-1185">Reference proteome</keyword>
<name>A0A1Y5SMG6_9RHOB</name>
<dbReference type="AlphaFoldDB" id="A0A1Y5SMG6"/>
<dbReference type="EMBL" id="FWFL01000005">
    <property type="protein sequence ID" value="SLN44164.1"/>
    <property type="molecule type" value="Genomic_DNA"/>
</dbReference>
<dbReference type="Proteomes" id="UP000193827">
    <property type="component" value="Unassembled WGS sequence"/>
</dbReference>
<organism evidence="1 2">
    <name type="scientific">Roseovarius litorisediminis</name>
    <dbReference type="NCBI Taxonomy" id="1312363"/>
    <lineage>
        <taxon>Bacteria</taxon>
        <taxon>Pseudomonadati</taxon>
        <taxon>Pseudomonadota</taxon>
        <taxon>Alphaproteobacteria</taxon>
        <taxon>Rhodobacterales</taxon>
        <taxon>Roseobacteraceae</taxon>
        <taxon>Roseovarius</taxon>
    </lineage>
</organism>
<reference evidence="1 2" key="1">
    <citation type="submission" date="2017-03" db="EMBL/GenBank/DDBJ databases">
        <authorList>
            <person name="Afonso C.L."/>
            <person name="Miller P.J."/>
            <person name="Scott M.A."/>
            <person name="Spackman E."/>
            <person name="Goraichik I."/>
            <person name="Dimitrov K.M."/>
            <person name="Suarez D.L."/>
            <person name="Swayne D.E."/>
        </authorList>
    </citation>
    <scope>NUCLEOTIDE SEQUENCE [LARGE SCALE GENOMIC DNA]</scope>
    <source>
        <strain evidence="1 2">CECT 8287</strain>
    </source>
</reference>
<sequence length="84" mass="8869">MRLDAALQPRAQGNDANALLSKVGTCAACTAQAVVRHLVQPIRTTNMACEPKKRTPCGGLHVCLGKASETFAEAQMTRTSGSEQ</sequence>
<evidence type="ECO:0000313" key="2">
    <source>
        <dbReference type="Proteomes" id="UP000193827"/>
    </source>
</evidence>